<keyword evidence="1" id="KW-0472">Membrane</keyword>
<name>A0ABT8BFC8_9HYPH</name>
<keyword evidence="3" id="KW-1185">Reference proteome</keyword>
<comment type="caution">
    <text evidence="2">The sequence shown here is derived from an EMBL/GenBank/DDBJ whole genome shotgun (WGS) entry which is preliminary data.</text>
</comment>
<evidence type="ECO:0000313" key="2">
    <source>
        <dbReference type="EMBL" id="MDN3590731.1"/>
    </source>
</evidence>
<protein>
    <submittedName>
        <fullName evidence="2">Uncharacterized protein</fullName>
    </submittedName>
</protein>
<accession>A0ABT8BFC8</accession>
<feature type="transmembrane region" description="Helical" evidence="1">
    <location>
        <begin position="7"/>
        <end position="24"/>
    </location>
</feature>
<evidence type="ECO:0000256" key="1">
    <source>
        <dbReference type="SAM" id="Phobius"/>
    </source>
</evidence>
<dbReference type="EMBL" id="JAUFPX010000006">
    <property type="protein sequence ID" value="MDN3590731.1"/>
    <property type="molecule type" value="Genomic_DNA"/>
</dbReference>
<keyword evidence="1" id="KW-1133">Transmembrane helix</keyword>
<organism evidence="2 3">
    <name type="scientific">Methylobacterium adhaesivum</name>
    <dbReference type="NCBI Taxonomy" id="333297"/>
    <lineage>
        <taxon>Bacteria</taxon>
        <taxon>Pseudomonadati</taxon>
        <taxon>Pseudomonadota</taxon>
        <taxon>Alphaproteobacteria</taxon>
        <taxon>Hyphomicrobiales</taxon>
        <taxon>Methylobacteriaceae</taxon>
        <taxon>Methylobacterium</taxon>
    </lineage>
</organism>
<proteinExistence type="predicted"/>
<dbReference type="Proteomes" id="UP001224644">
    <property type="component" value="Unassembled WGS sequence"/>
</dbReference>
<keyword evidence="1" id="KW-0812">Transmembrane</keyword>
<sequence length="61" mass="6710">MRNILTLVILGAVGFILVGLYIAPTQPDLRSWYLANACEHLDKLSPKLCQPMRDADGARGI</sequence>
<dbReference type="RefSeq" id="WP_238222765.1">
    <property type="nucleotide sequence ID" value="NZ_BPQD01000003.1"/>
</dbReference>
<reference evidence="3" key="1">
    <citation type="journal article" date="2019" name="Int. J. Syst. Evol. Microbiol.">
        <title>The Global Catalogue of Microorganisms (GCM) 10K type strain sequencing project: providing services to taxonomists for standard genome sequencing and annotation.</title>
        <authorList>
            <consortium name="The Broad Institute Genomics Platform"/>
            <consortium name="The Broad Institute Genome Sequencing Center for Infectious Disease"/>
            <person name="Wu L."/>
            <person name="Ma J."/>
        </authorList>
    </citation>
    <scope>NUCLEOTIDE SEQUENCE [LARGE SCALE GENOMIC DNA]</scope>
    <source>
        <strain evidence="3">CECT 7069</strain>
    </source>
</reference>
<gene>
    <name evidence="2" type="ORF">QWZ12_08900</name>
</gene>
<evidence type="ECO:0000313" key="3">
    <source>
        <dbReference type="Proteomes" id="UP001224644"/>
    </source>
</evidence>